<dbReference type="GO" id="GO:0003964">
    <property type="term" value="F:RNA-directed DNA polymerase activity"/>
    <property type="evidence" value="ECO:0007669"/>
    <property type="project" value="UniProtKB-KW"/>
</dbReference>
<feature type="region of interest" description="Disordered" evidence="1">
    <location>
        <begin position="265"/>
        <end position="286"/>
    </location>
</feature>
<accession>A0A699KAF4</accession>
<name>A0A699KAF4_TANCI</name>
<gene>
    <name evidence="2" type="ORF">Tci_656444</name>
</gene>
<proteinExistence type="predicted"/>
<dbReference type="CDD" id="cd00303">
    <property type="entry name" value="retropepsin_like"/>
    <property type="match status" value="1"/>
</dbReference>
<reference evidence="2" key="1">
    <citation type="journal article" date="2019" name="Sci. Rep.">
        <title>Draft genome of Tanacetum cinerariifolium, the natural source of mosquito coil.</title>
        <authorList>
            <person name="Yamashiro T."/>
            <person name="Shiraishi A."/>
            <person name="Satake H."/>
            <person name="Nakayama K."/>
        </authorList>
    </citation>
    <scope>NUCLEOTIDE SEQUENCE</scope>
</reference>
<keyword evidence="2" id="KW-0548">Nucleotidyltransferase</keyword>
<dbReference type="AlphaFoldDB" id="A0A699KAF4"/>
<sequence>MITFVGAARRWLEKEPPRSITTWDDLKYDESFHEAWERYKDLLHACPHYGFTKLHQLDTFYNALNPADQYSLNAAAGGNLLETSPQDALTIIENKSKVRSSRSKPIASPVNACDINSSSEIAKLTHVVNQQTSDVTTVMTAMHKQLQANLPPAPVKAVEDICVTCGGAHPYYQYLAAGGNIFPEFRDNIQGYVSAATSNYNQGNPGYRPQCVANQMRPPDFAQPNVQNNQNRFGQPQGFNRSGSLPSNIVANPKGELKAITTRSGLVTDGPTAPTPPKSVTAKEDECVEETYTDPDLAEYTIKVPPPPALVLMPKYQKMLKALLYNKEKLQELANTPLNENYSAVILKKLPKKLRDPGKFLIPCGFSELKCNALTDLGASINLMPLSVWKKLGLPDLIPTRMTLELANRTICTPDGIAIDVFVPVGKFTFPADFVVVDYESDPRVPLILGRPFLRTARALIDVHGEK</sequence>
<keyword evidence="2" id="KW-0695">RNA-directed DNA polymerase</keyword>
<dbReference type="EMBL" id="BKCJ010499043">
    <property type="protein sequence ID" value="GFA84472.1"/>
    <property type="molecule type" value="Genomic_DNA"/>
</dbReference>
<dbReference type="InterPro" id="IPR021109">
    <property type="entry name" value="Peptidase_aspartic_dom_sf"/>
</dbReference>
<dbReference type="Gene3D" id="2.40.70.10">
    <property type="entry name" value="Acid Proteases"/>
    <property type="match status" value="1"/>
</dbReference>
<keyword evidence="2" id="KW-0808">Transferase</keyword>
<evidence type="ECO:0000313" key="2">
    <source>
        <dbReference type="EMBL" id="GFA84472.1"/>
    </source>
</evidence>
<dbReference type="PANTHER" id="PTHR33067:SF35">
    <property type="entry name" value="ASPARTIC PEPTIDASE DDI1-TYPE DOMAIN-CONTAINING PROTEIN"/>
    <property type="match status" value="1"/>
</dbReference>
<evidence type="ECO:0000256" key="1">
    <source>
        <dbReference type="SAM" id="MobiDB-lite"/>
    </source>
</evidence>
<dbReference type="PANTHER" id="PTHR33067">
    <property type="entry name" value="RNA-DIRECTED DNA POLYMERASE-RELATED"/>
    <property type="match status" value="1"/>
</dbReference>
<dbReference type="SUPFAM" id="SSF50630">
    <property type="entry name" value="Acid proteases"/>
    <property type="match status" value="1"/>
</dbReference>
<protein>
    <submittedName>
        <fullName evidence="2">Reverse transcriptase domain-containing protein</fullName>
    </submittedName>
</protein>
<organism evidence="2">
    <name type="scientific">Tanacetum cinerariifolium</name>
    <name type="common">Dalmatian daisy</name>
    <name type="synonym">Chrysanthemum cinerariifolium</name>
    <dbReference type="NCBI Taxonomy" id="118510"/>
    <lineage>
        <taxon>Eukaryota</taxon>
        <taxon>Viridiplantae</taxon>
        <taxon>Streptophyta</taxon>
        <taxon>Embryophyta</taxon>
        <taxon>Tracheophyta</taxon>
        <taxon>Spermatophyta</taxon>
        <taxon>Magnoliopsida</taxon>
        <taxon>eudicotyledons</taxon>
        <taxon>Gunneridae</taxon>
        <taxon>Pentapetalae</taxon>
        <taxon>asterids</taxon>
        <taxon>campanulids</taxon>
        <taxon>Asterales</taxon>
        <taxon>Asteraceae</taxon>
        <taxon>Asteroideae</taxon>
        <taxon>Anthemideae</taxon>
        <taxon>Anthemidinae</taxon>
        <taxon>Tanacetum</taxon>
    </lineage>
</organism>
<comment type="caution">
    <text evidence="2">The sequence shown here is derived from an EMBL/GenBank/DDBJ whole genome shotgun (WGS) entry which is preliminary data.</text>
</comment>